<dbReference type="STRING" id="1076551.HA48_16445"/>
<organism evidence="1 2">
    <name type="scientific">Pantoea wallisii</name>
    <dbReference type="NCBI Taxonomy" id="1076551"/>
    <lineage>
        <taxon>Bacteria</taxon>
        <taxon>Pseudomonadati</taxon>
        <taxon>Pseudomonadota</taxon>
        <taxon>Gammaproteobacteria</taxon>
        <taxon>Enterobacterales</taxon>
        <taxon>Erwiniaceae</taxon>
        <taxon>Pantoea</taxon>
    </lineage>
</organism>
<proteinExistence type="predicted"/>
<protein>
    <submittedName>
        <fullName evidence="1">Uncharacterized protein</fullName>
    </submittedName>
</protein>
<keyword evidence="2" id="KW-1185">Reference proteome</keyword>
<dbReference type="EMBL" id="MLFS01000051">
    <property type="protein sequence ID" value="ORM71349.1"/>
    <property type="molecule type" value="Genomic_DNA"/>
</dbReference>
<gene>
    <name evidence="1" type="ORF">HA48_16445</name>
</gene>
<comment type="caution">
    <text evidence="1">The sequence shown here is derived from an EMBL/GenBank/DDBJ whole genome shotgun (WGS) entry which is preliminary data.</text>
</comment>
<evidence type="ECO:0000313" key="1">
    <source>
        <dbReference type="EMBL" id="ORM71349.1"/>
    </source>
</evidence>
<sequence length="63" mass="6208">MHMTVVGVCQYQIGAQALSDGAAIVQADGAAGLRVTSAAACGSVRLLRSSATSRNTASSKLAG</sequence>
<dbReference type="Proteomes" id="UP000193104">
    <property type="component" value="Unassembled WGS sequence"/>
</dbReference>
<name>A0A1X1D3U4_9GAMM</name>
<accession>A0A1X1D3U4</accession>
<reference evidence="1 2" key="1">
    <citation type="journal article" date="2017" name="Antonie Van Leeuwenhoek">
        <title>Phylogenomic resolution of the bacterial genus Pantoea and its relationship with Erwinia and Tatumella.</title>
        <authorList>
            <person name="Palmer M."/>
            <person name="Steenkamp E.T."/>
            <person name="Coetzee M.P."/>
            <person name="Chan W.Y."/>
            <person name="van Zyl E."/>
            <person name="De Maayer P."/>
            <person name="Coutinho T.A."/>
            <person name="Blom J."/>
            <person name="Smits T.H."/>
            <person name="Duffy B."/>
            <person name="Venter S.N."/>
        </authorList>
    </citation>
    <scope>NUCLEOTIDE SEQUENCE [LARGE SCALE GENOMIC DNA]</scope>
    <source>
        <strain evidence="1 2">LMG 26277</strain>
    </source>
</reference>
<dbReference type="AlphaFoldDB" id="A0A1X1D3U4"/>
<evidence type="ECO:0000313" key="2">
    <source>
        <dbReference type="Proteomes" id="UP000193104"/>
    </source>
</evidence>